<gene>
    <name evidence="1" type="ORF">SaccyDRAFT_4043</name>
</gene>
<sequence length="128" mass="14231">METLFSKLSGETLSAVIFVADYLRLDFDGLAFTSYVWPVVTIESTPRRLEDPGYRDALCAFIGHKVESTEESPRAGLVIRFPLGSITVNPDPGELVGPEIAQLRIHDPACDSTEWMIWRPGEDVFEGT</sequence>
<organism evidence="1 2">
    <name type="scientific">Saccharomonospora cyanea NA-134</name>
    <dbReference type="NCBI Taxonomy" id="882082"/>
    <lineage>
        <taxon>Bacteria</taxon>
        <taxon>Bacillati</taxon>
        <taxon>Actinomycetota</taxon>
        <taxon>Actinomycetes</taxon>
        <taxon>Pseudonocardiales</taxon>
        <taxon>Pseudonocardiaceae</taxon>
        <taxon>Saccharomonospora</taxon>
    </lineage>
</organism>
<keyword evidence="2" id="KW-1185">Reference proteome</keyword>
<reference evidence="1 2" key="1">
    <citation type="submission" date="2011-11" db="EMBL/GenBank/DDBJ databases">
        <title>The Noncontiguous Finished sequence of Saccharomonospora cyanea NA-134.</title>
        <authorList>
            <consortium name="US DOE Joint Genome Institute"/>
            <person name="Lucas S."/>
            <person name="Han J."/>
            <person name="Lapidus A."/>
            <person name="Cheng J.-F."/>
            <person name="Goodwin L."/>
            <person name="Pitluck S."/>
            <person name="Peters L."/>
            <person name="Ovchinnikova G."/>
            <person name="Lu M."/>
            <person name="Detter J.C."/>
            <person name="Han C."/>
            <person name="Tapia R."/>
            <person name="Land M."/>
            <person name="Hauser L."/>
            <person name="Kyrpides N."/>
            <person name="Ivanova N."/>
            <person name="Pagani I."/>
            <person name="Brambilla E.-M."/>
            <person name="Klenk H.-P."/>
            <person name="Woyke T."/>
        </authorList>
    </citation>
    <scope>NUCLEOTIDE SEQUENCE [LARGE SCALE GENOMIC DNA]</scope>
    <source>
        <strain evidence="1 2">NA-134</strain>
    </source>
</reference>
<evidence type="ECO:0000313" key="2">
    <source>
        <dbReference type="Proteomes" id="UP000002791"/>
    </source>
</evidence>
<dbReference type="STRING" id="882082.SaccyDRAFT_4043"/>
<dbReference type="HOGENOM" id="CLU_1957965_0_0_11"/>
<dbReference type="Proteomes" id="UP000002791">
    <property type="component" value="Chromosome"/>
</dbReference>
<dbReference type="AlphaFoldDB" id="H5XIK3"/>
<evidence type="ECO:0000313" key="1">
    <source>
        <dbReference type="EMBL" id="EHR62864.1"/>
    </source>
</evidence>
<dbReference type="RefSeq" id="WP_005458862.1">
    <property type="nucleotide sequence ID" value="NZ_CM001440.1"/>
</dbReference>
<dbReference type="eggNOG" id="ENOG50348ZF">
    <property type="taxonomic scope" value="Bacteria"/>
</dbReference>
<protein>
    <submittedName>
        <fullName evidence="1">Uncharacterized protein</fullName>
    </submittedName>
</protein>
<accession>H5XIK3</accession>
<name>H5XIK3_9PSEU</name>
<dbReference type="OrthoDB" id="3428371at2"/>
<proteinExistence type="predicted"/>
<dbReference type="EMBL" id="CM001440">
    <property type="protein sequence ID" value="EHR62864.1"/>
    <property type="molecule type" value="Genomic_DNA"/>
</dbReference>